<evidence type="ECO:0000313" key="2">
    <source>
        <dbReference type="EMBL" id="MEK8024953.1"/>
    </source>
</evidence>
<dbReference type="Pfam" id="PF12697">
    <property type="entry name" value="Abhydrolase_6"/>
    <property type="match status" value="1"/>
</dbReference>
<keyword evidence="2" id="KW-0378">Hydrolase</keyword>
<name>A0ABU9B520_9BURK</name>
<reference evidence="2 3" key="1">
    <citation type="submission" date="2024-04" db="EMBL/GenBank/DDBJ databases">
        <title>Novel species of the genus Ideonella isolated from streams.</title>
        <authorList>
            <person name="Lu H."/>
        </authorList>
    </citation>
    <scope>NUCLEOTIDE SEQUENCE [LARGE SCALE GENOMIC DNA]</scope>
    <source>
        <strain evidence="2 3">BYS139W</strain>
    </source>
</reference>
<dbReference type="InterPro" id="IPR050266">
    <property type="entry name" value="AB_hydrolase_sf"/>
</dbReference>
<keyword evidence="3" id="KW-1185">Reference proteome</keyword>
<sequence>MNEPRLKHVQCLDARGLHRMAYHEWGDPANARVVVCVHGLTRQGRDFDALAQRLSADFRVVCPDVVGRGHSDWLADPSGYAIPQYVADMVTLIARLEAAELHWVGTSMGGLIGLGVAALAGAPLRSLVLNDVGPALEWGALQRIGQFVGLPVRWPDEQTAIDALWSVSQGFGPHTPEQWRALCRPQLRQGDDGWRSHYDPAIGLAFRALTPELAAAGEAALWAAWDRITCPVLLLRGAASDLLSAATAQAMGERGPRARRVEFDGVGHAPTLVQPDQQEPVLAFLAQA</sequence>
<dbReference type="InterPro" id="IPR029058">
    <property type="entry name" value="AB_hydrolase_fold"/>
</dbReference>
<dbReference type="SUPFAM" id="SSF53474">
    <property type="entry name" value="alpha/beta-Hydrolases"/>
    <property type="match status" value="1"/>
</dbReference>
<accession>A0ABU9B520</accession>
<dbReference type="PANTHER" id="PTHR43798">
    <property type="entry name" value="MONOACYLGLYCEROL LIPASE"/>
    <property type="match status" value="1"/>
</dbReference>
<feature type="domain" description="AB hydrolase-1" evidence="1">
    <location>
        <begin position="34"/>
        <end position="276"/>
    </location>
</feature>
<comment type="caution">
    <text evidence="2">The sequence shown here is derived from an EMBL/GenBank/DDBJ whole genome shotgun (WGS) entry which is preliminary data.</text>
</comment>
<dbReference type="GO" id="GO:0016787">
    <property type="term" value="F:hydrolase activity"/>
    <property type="evidence" value="ECO:0007669"/>
    <property type="project" value="UniProtKB-KW"/>
</dbReference>
<dbReference type="RefSeq" id="WP_341372738.1">
    <property type="nucleotide sequence ID" value="NZ_JBBUTF010000003.1"/>
</dbReference>
<evidence type="ECO:0000313" key="3">
    <source>
        <dbReference type="Proteomes" id="UP001368500"/>
    </source>
</evidence>
<evidence type="ECO:0000259" key="1">
    <source>
        <dbReference type="Pfam" id="PF12697"/>
    </source>
</evidence>
<dbReference type="Proteomes" id="UP001368500">
    <property type="component" value="Unassembled WGS sequence"/>
</dbReference>
<protein>
    <submittedName>
        <fullName evidence="2">Alpha/beta hydrolase</fullName>
    </submittedName>
</protein>
<dbReference type="EMBL" id="JBBUTF010000003">
    <property type="protein sequence ID" value="MEK8024953.1"/>
    <property type="molecule type" value="Genomic_DNA"/>
</dbReference>
<dbReference type="Gene3D" id="3.40.50.1820">
    <property type="entry name" value="alpha/beta hydrolase"/>
    <property type="match status" value="1"/>
</dbReference>
<dbReference type="PANTHER" id="PTHR43798:SF33">
    <property type="entry name" value="HYDROLASE, PUTATIVE (AFU_ORTHOLOGUE AFUA_2G14860)-RELATED"/>
    <property type="match status" value="1"/>
</dbReference>
<organism evidence="2 3">
    <name type="scientific">Pseudaquabacterium rugosum</name>
    <dbReference type="NCBI Taxonomy" id="2984194"/>
    <lineage>
        <taxon>Bacteria</taxon>
        <taxon>Pseudomonadati</taxon>
        <taxon>Pseudomonadota</taxon>
        <taxon>Betaproteobacteria</taxon>
        <taxon>Burkholderiales</taxon>
        <taxon>Sphaerotilaceae</taxon>
        <taxon>Pseudaquabacterium</taxon>
    </lineage>
</organism>
<dbReference type="PRINTS" id="PR00111">
    <property type="entry name" value="ABHYDROLASE"/>
</dbReference>
<proteinExistence type="predicted"/>
<gene>
    <name evidence="2" type="ORF">AACH11_03110</name>
</gene>
<dbReference type="InterPro" id="IPR000073">
    <property type="entry name" value="AB_hydrolase_1"/>
</dbReference>